<feature type="domain" description="Isochorismatase-like" evidence="2">
    <location>
        <begin position="4"/>
        <end position="162"/>
    </location>
</feature>
<dbReference type="Gene3D" id="3.40.50.850">
    <property type="entry name" value="Isochorismatase-like"/>
    <property type="match status" value="1"/>
</dbReference>
<dbReference type="InterPro" id="IPR000868">
    <property type="entry name" value="Isochorismatase-like_dom"/>
</dbReference>
<keyword evidence="1" id="KW-0378">Hydrolase</keyword>
<gene>
    <name evidence="3" type="ORF">HORIV_23490</name>
</gene>
<dbReference type="EMBL" id="AP019416">
    <property type="protein sequence ID" value="BBI49928.1"/>
    <property type="molecule type" value="Genomic_DNA"/>
</dbReference>
<dbReference type="Pfam" id="PF00857">
    <property type="entry name" value="Isochorismatase"/>
    <property type="match status" value="1"/>
</dbReference>
<organism evidence="3 4">
    <name type="scientific">Vreelandella olivaria</name>
    <dbReference type="NCBI Taxonomy" id="390919"/>
    <lineage>
        <taxon>Bacteria</taxon>
        <taxon>Pseudomonadati</taxon>
        <taxon>Pseudomonadota</taxon>
        <taxon>Gammaproteobacteria</taxon>
        <taxon>Oceanospirillales</taxon>
        <taxon>Halomonadaceae</taxon>
        <taxon>Vreelandella</taxon>
    </lineage>
</organism>
<dbReference type="SUPFAM" id="SSF52499">
    <property type="entry name" value="Isochorismatase-like hydrolases"/>
    <property type="match status" value="1"/>
</dbReference>
<proteinExistence type="predicted"/>
<dbReference type="PANTHER" id="PTHR43540">
    <property type="entry name" value="PEROXYUREIDOACRYLATE/UREIDOACRYLATE AMIDOHYDROLASE-RELATED"/>
    <property type="match status" value="1"/>
</dbReference>
<evidence type="ECO:0000256" key="1">
    <source>
        <dbReference type="ARBA" id="ARBA00022801"/>
    </source>
</evidence>
<reference evidence="4" key="1">
    <citation type="journal article" date="2019" name="Microbiol. Resour. Announc.">
        <title>Complete Genome Sequence of Halomonas olivaria, a Moderately Halophilic Bacterium Isolated from Olive Processing Effluents, Obtained by Nanopore Sequencing.</title>
        <authorList>
            <person name="Nagata S."/>
            <person name="Ii K.M."/>
            <person name="Tsukimi T."/>
            <person name="Miura M.C."/>
            <person name="Galipon J."/>
            <person name="Arakawa K."/>
        </authorList>
    </citation>
    <scope>NUCLEOTIDE SEQUENCE [LARGE SCALE GENOMIC DNA]</scope>
    <source>
        <strain evidence="4">TYRC17</strain>
    </source>
</reference>
<evidence type="ECO:0000313" key="3">
    <source>
        <dbReference type="EMBL" id="BBI49928.1"/>
    </source>
</evidence>
<evidence type="ECO:0000313" key="4">
    <source>
        <dbReference type="Proteomes" id="UP000289555"/>
    </source>
</evidence>
<evidence type="ECO:0000259" key="2">
    <source>
        <dbReference type="Pfam" id="PF00857"/>
    </source>
</evidence>
<dbReference type="CDD" id="cd00431">
    <property type="entry name" value="cysteine_hydrolases"/>
    <property type="match status" value="1"/>
</dbReference>
<accession>A0ABN5WSK1</accession>
<keyword evidence="4" id="KW-1185">Reference proteome</keyword>
<dbReference type="Proteomes" id="UP000289555">
    <property type="component" value="Chromosome"/>
</dbReference>
<dbReference type="PANTHER" id="PTHR43540:SF6">
    <property type="entry name" value="ISOCHORISMATASE-LIKE DOMAIN-CONTAINING PROTEIN"/>
    <property type="match status" value="1"/>
</dbReference>
<name>A0ABN5WSK1_9GAMM</name>
<sequence length="202" mass="22369">MNDWLLVIDMQLGFGHAASPWCTPGYEDCAKRIAQMVTHYGERVLFTRFVPSEMPEGAWRDYYAHWFFALETDNAWLWEVDPRWRDCPSFTSPRFAKWREASERLHPEAAITLCGVATDCCVLGTAVEAVDAGRHVRLVEDACAARSVELHRAAVAVMADRAPMLTVTKTGLVLAGAGSPSPFNALSDEKAPGGSDRLLLAR</sequence>
<dbReference type="InterPro" id="IPR036380">
    <property type="entry name" value="Isochorismatase-like_sf"/>
</dbReference>
<dbReference type="InterPro" id="IPR050272">
    <property type="entry name" value="Isochorismatase-like_hydrls"/>
</dbReference>
<protein>
    <submittedName>
        <fullName evidence="3">Isochorismatase</fullName>
    </submittedName>
</protein>